<gene>
    <name evidence="3" type="ORF">SeLEV6574_g08530</name>
</gene>
<feature type="compositionally biased region" description="Polar residues" evidence="1">
    <location>
        <begin position="277"/>
        <end position="301"/>
    </location>
</feature>
<evidence type="ECO:0000313" key="3">
    <source>
        <dbReference type="EMBL" id="TPX31512.1"/>
    </source>
</evidence>
<reference evidence="3 4" key="1">
    <citation type="journal article" date="2019" name="Sci. Rep.">
        <title>Comparative genomics of chytrid fungi reveal insights into the obligate biotrophic and pathogenic lifestyle of Synchytrium endobioticum.</title>
        <authorList>
            <person name="van de Vossenberg B.T.L.H."/>
            <person name="Warris S."/>
            <person name="Nguyen H.D.T."/>
            <person name="van Gent-Pelzer M.P.E."/>
            <person name="Joly D.L."/>
            <person name="van de Geest H.C."/>
            <person name="Bonants P.J.M."/>
            <person name="Smith D.S."/>
            <person name="Levesque C.A."/>
            <person name="van der Lee T.A.J."/>
        </authorList>
    </citation>
    <scope>NUCLEOTIDE SEQUENCE [LARGE SCALE GENOMIC DNA]</scope>
    <source>
        <strain evidence="3 4">LEV6574</strain>
    </source>
</reference>
<dbReference type="Proteomes" id="UP000320475">
    <property type="component" value="Unassembled WGS sequence"/>
</dbReference>
<sequence length="456" mass="47780">MRFRHIAVAALSLALLFALAAVAYPVANDDDGLKTGLTGAADADNGASLSASGRVHHSAGAYDKASAALVASKVKQPSADSRDSLTAWFSGFKNSVGSSWQSAKAKISRAFTAAKGFLASIWTRLKPNASGSKPLNADDGPRSISYDDSELDMFASIVHQLSQDKGEPPVKGISDEPRVNTDSISDARDVEPAPRDDTSVVIARVLETTLANSLADVVKGGKKLFVEMVNIKKERLVNQDNMDHDDDATSLARESGSPSTSLAQAAVHGPPSDRWALSQSGSLETRASQSDGDQSRVQGNMNEDDARDPDSDAAGTDALSSVEPLPIDRLGHMAGTSPPYLGDCDALSPCTSENLNFLFSVQGLGWTGSDAATSTLTDTLSTEQDNHYDATSLAQALVDGFLAGACIMHRWPSSQSGSLETRGSQSDGTSSSIPSLGRGGSKWQIASGSRSKQISF</sequence>
<feature type="compositionally biased region" description="Polar residues" evidence="1">
    <location>
        <begin position="414"/>
        <end position="434"/>
    </location>
</feature>
<evidence type="ECO:0000313" key="4">
    <source>
        <dbReference type="Proteomes" id="UP000320475"/>
    </source>
</evidence>
<accession>A0A507BVI9</accession>
<evidence type="ECO:0000256" key="2">
    <source>
        <dbReference type="SAM" id="SignalP"/>
    </source>
</evidence>
<organism evidence="3 4">
    <name type="scientific">Synchytrium endobioticum</name>
    <dbReference type="NCBI Taxonomy" id="286115"/>
    <lineage>
        <taxon>Eukaryota</taxon>
        <taxon>Fungi</taxon>
        <taxon>Fungi incertae sedis</taxon>
        <taxon>Chytridiomycota</taxon>
        <taxon>Chytridiomycota incertae sedis</taxon>
        <taxon>Chytridiomycetes</taxon>
        <taxon>Synchytriales</taxon>
        <taxon>Synchytriaceae</taxon>
        <taxon>Synchytrium</taxon>
    </lineage>
</organism>
<feature type="region of interest" description="Disordered" evidence="1">
    <location>
        <begin position="163"/>
        <end position="196"/>
    </location>
</feature>
<feature type="signal peptide" evidence="2">
    <location>
        <begin position="1"/>
        <end position="23"/>
    </location>
</feature>
<feature type="chain" id="PRO_5021217668" evidence="2">
    <location>
        <begin position="24"/>
        <end position="456"/>
    </location>
</feature>
<feature type="compositionally biased region" description="Polar residues" evidence="1">
    <location>
        <begin position="444"/>
        <end position="456"/>
    </location>
</feature>
<feature type="region of interest" description="Disordered" evidence="1">
    <location>
        <begin position="414"/>
        <end position="456"/>
    </location>
</feature>
<proteinExistence type="predicted"/>
<dbReference type="AlphaFoldDB" id="A0A507BVI9"/>
<protein>
    <submittedName>
        <fullName evidence="3">Uncharacterized protein</fullName>
    </submittedName>
</protein>
<dbReference type="VEuPathDB" id="FungiDB:SeMB42_g01565"/>
<keyword evidence="2" id="KW-0732">Signal</keyword>
<comment type="caution">
    <text evidence="3">The sequence shown here is derived from an EMBL/GenBank/DDBJ whole genome shotgun (WGS) entry which is preliminary data.</text>
</comment>
<feature type="region of interest" description="Disordered" evidence="1">
    <location>
        <begin position="237"/>
        <end position="333"/>
    </location>
</feature>
<name>A0A507BVI9_9FUNG</name>
<dbReference type="EMBL" id="QEAM01001047">
    <property type="protein sequence ID" value="TPX31512.1"/>
    <property type="molecule type" value="Genomic_DNA"/>
</dbReference>
<evidence type="ECO:0000256" key="1">
    <source>
        <dbReference type="SAM" id="MobiDB-lite"/>
    </source>
</evidence>